<keyword evidence="3 11" id="KW-0812">Transmembrane</keyword>
<protein>
    <recommendedName>
        <fullName evidence="11">Palmitoyltransferase</fullName>
        <ecNumber evidence="11">2.3.1.225</ecNumber>
    </recommendedName>
</protein>
<proteinExistence type="inferred from homology"/>
<keyword evidence="8 11" id="KW-0012">Acyltransferase</keyword>
<evidence type="ECO:0000256" key="10">
    <source>
        <dbReference type="ARBA" id="ARBA00048048"/>
    </source>
</evidence>
<comment type="similarity">
    <text evidence="9">Belongs to the DHHC palmitoyltransferase family. ERF2/ZDHHC9 subfamily.</text>
</comment>
<evidence type="ECO:0000313" key="14">
    <source>
        <dbReference type="EMBL" id="QDS68223.1"/>
    </source>
</evidence>
<sequence length="665" mass="72434">MATTKSHGSARSSTDTTSFPNPQDIAEKPLTTNANAPNLTSSRMDDIADEEEEQAAQNGVSQARPPQTLMGRLHGLTGPVGEPGLPPSRPSSATTARSGAYSQAASRRQYGSASGSAGGVGKRPPSSASRTHVPSLTSSAFFRPMSSQRLQAQRSQRPMSNMAPTSAPLQDMAMGSGAAGNRQSNGSETIIQGPPGAVGVHRDERPISRSTDVTDMPDRNTSNNSPEGGQTFRSRGESEVPLSGPDIPRTKPTRLDLAVPYRNSASNLPPQRSPHSFRSSFGLAPRQSPMRSNTGHEKLESNPSTPRLSRGAEVRKELGRNHEYFTGNTVFCFGGRLQNARERPINLATGLAMLLPAALFFGFSAPWLWTHVSPAIPITFAYVFLVCFSSFVHASAMNPGILPRNIHPFPPTNPNEDPLALGPALTEWTMVVSATSKTAAMEVPTKYCKTCNIWRPARAHHCRTCDNCIETQDHHCVWLNNCVGRRNYRHFFTFVAAGTVLSFYLFAASLGHVLAYAHQENISVGASIDRNRVPFAMVIYGILIALYPLSLTGYHLFLIGRGETTREYLQSHKFLKKDRHRPFTQGSFFKNWIAVLNRPKPPTYLQFRKQYQEGDRRYGEKRANKGKLVSKEAGTGGVEMKKMGEFQGPTGRVPTPGTGSGNGGI</sequence>
<evidence type="ECO:0000256" key="7">
    <source>
        <dbReference type="ARBA" id="ARBA00023288"/>
    </source>
</evidence>
<gene>
    <name evidence="14" type="ORF">FKW77_010586</name>
</gene>
<evidence type="ECO:0000256" key="1">
    <source>
        <dbReference type="ARBA" id="ARBA00004127"/>
    </source>
</evidence>
<feature type="compositionally biased region" description="Low complexity" evidence="12">
    <location>
        <begin position="102"/>
        <end position="115"/>
    </location>
</feature>
<feature type="compositionally biased region" description="Polar residues" evidence="12">
    <location>
        <begin position="90"/>
        <end position="101"/>
    </location>
</feature>
<comment type="domain">
    <text evidence="11">The DHHC domain is required for palmitoyltransferase activity.</text>
</comment>
<evidence type="ECO:0000256" key="2">
    <source>
        <dbReference type="ARBA" id="ARBA00022679"/>
    </source>
</evidence>
<dbReference type="GO" id="GO:0005794">
    <property type="term" value="C:Golgi apparatus"/>
    <property type="evidence" value="ECO:0007669"/>
    <property type="project" value="TreeGrafter"/>
</dbReference>
<dbReference type="EMBL" id="CP042185">
    <property type="protein sequence ID" value="QDS68223.1"/>
    <property type="molecule type" value="Genomic_DNA"/>
</dbReference>
<keyword evidence="5 11" id="KW-0472">Membrane</keyword>
<feature type="compositionally biased region" description="Polar residues" evidence="12">
    <location>
        <begin position="1"/>
        <end position="21"/>
    </location>
</feature>
<evidence type="ECO:0000256" key="4">
    <source>
        <dbReference type="ARBA" id="ARBA00022989"/>
    </source>
</evidence>
<feature type="transmembrane region" description="Helical" evidence="11">
    <location>
        <begin position="345"/>
        <end position="369"/>
    </location>
</feature>
<feature type="compositionally biased region" description="Polar residues" evidence="12">
    <location>
        <begin position="30"/>
        <end position="42"/>
    </location>
</feature>
<dbReference type="AlphaFoldDB" id="A0A517KXW4"/>
<keyword evidence="2 11" id="KW-0808">Transferase</keyword>
<evidence type="ECO:0000256" key="9">
    <source>
        <dbReference type="ARBA" id="ARBA00023463"/>
    </source>
</evidence>
<dbReference type="PANTHER" id="PTHR22883">
    <property type="entry name" value="ZINC FINGER DHHC DOMAIN CONTAINING PROTEIN"/>
    <property type="match status" value="1"/>
</dbReference>
<accession>A0A517KXW4</accession>
<evidence type="ECO:0000313" key="15">
    <source>
        <dbReference type="Proteomes" id="UP000316270"/>
    </source>
</evidence>
<feature type="region of interest" description="Disordered" evidence="12">
    <location>
        <begin position="641"/>
        <end position="665"/>
    </location>
</feature>
<dbReference type="GO" id="GO:0005783">
    <property type="term" value="C:endoplasmic reticulum"/>
    <property type="evidence" value="ECO:0007669"/>
    <property type="project" value="TreeGrafter"/>
</dbReference>
<dbReference type="OrthoDB" id="9909019at2759"/>
<evidence type="ECO:0000256" key="11">
    <source>
        <dbReference type="RuleBase" id="RU079119"/>
    </source>
</evidence>
<feature type="transmembrane region" description="Helical" evidence="11">
    <location>
        <begin position="491"/>
        <end position="517"/>
    </location>
</feature>
<dbReference type="PROSITE" id="PS50216">
    <property type="entry name" value="DHHC"/>
    <property type="match status" value="1"/>
</dbReference>
<name>A0A517KXW4_9PEZI</name>
<evidence type="ECO:0000256" key="8">
    <source>
        <dbReference type="ARBA" id="ARBA00023315"/>
    </source>
</evidence>
<dbReference type="Proteomes" id="UP000316270">
    <property type="component" value="Chromosome 1"/>
</dbReference>
<feature type="compositionally biased region" description="Polar residues" evidence="12">
    <location>
        <begin position="158"/>
        <end position="168"/>
    </location>
</feature>
<dbReference type="PANTHER" id="PTHR22883:SF43">
    <property type="entry name" value="PALMITOYLTRANSFERASE APP"/>
    <property type="match status" value="1"/>
</dbReference>
<keyword evidence="15" id="KW-1185">Reference proteome</keyword>
<feature type="domain" description="Palmitoyltransferase DHHC" evidence="13">
    <location>
        <begin position="445"/>
        <end position="571"/>
    </location>
</feature>
<dbReference type="GO" id="GO:0019706">
    <property type="term" value="F:protein-cysteine S-palmitoyltransferase activity"/>
    <property type="evidence" value="ECO:0007669"/>
    <property type="project" value="UniProtKB-EC"/>
</dbReference>
<evidence type="ECO:0000256" key="5">
    <source>
        <dbReference type="ARBA" id="ARBA00023136"/>
    </source>
</evidence>
<feature type="compositionally biased region" description="Low complexity" evidence="12">
    <location>
        <begin position="146"/>
        <end position="157"/>
    </location>
</feature>
<feature type="compositionally biased region" description="Polar residues" evidence="12">
    <location>
        <begin position="263"/>
        <end position="279"/>
    </location>
</feature>
<feature type="transmembrane region" description="Helical" evidence="11">
    <location>
        <begin position="375"/>
        <end position="394"/>
    </location>
</feature>
<dbReference type="STRING" id="50376.A0A517KXW4"/>
<dbReference type="InterPro" id="IPR039859">
    <property type="entry name" value="PFA4/ZDH16/20/ERF2-like"/>
</dbReference>
<reference evidence="14 15" key="1">
    <citation type="submission" date="2019-07" db="EMBL/GenBank/DDBJ databases">
        <title>Finished genome of Venturia effusa.</title>
        <authorList>
            <person name="Young C.A."/>
            <person name="Cox M.P."/>
            <person name="Ganley A.R.D."/>
            <person name="David W.J."/>
        </authorList>
    </citation>
    <scope>NUCLEOTIDE SEQUENCE [LARGE SCALE GENOMIC DNA]</scope>
    <source>
        <strain evidence="15">albino</strain>
    </source>
</reference>
<comment type="catalytic activity">
    <reaction evidence="10 11">
        <text>L-cysteinyl-[protein] + hexadecanoyl-CoA = S-hexadecanoyl-L-cysteinyl-[protein] + CoA</text>
        <dbReference type="Rhea" id="RHEA:36683"/>
        <dbReference type="Rhea" id="RHEA-COMP:10131"/>
        <dbReference type="Rhea" id="RHEA-COMP:11032"/>
        <dbReference type="ChEBI" id="CHEBI:29950"/>
        <dbReference type="ChEBI" id="CHEBI:57287"/>
        <dbReference type="ChEBI" id="CHEBI:57379"/>
        <dbReference type="ChEBI" id="CHEBI:74151"/>
        <dbReference type="EC" id="2.3.1.225"/>
    </reaction>
</comment>
<evidence type="ECO:0000256" key="12">
    <source>
        <dbReference type="SAM" id="MobiDB-lite"/>
    </source>
</evidence>
<feature type="region of interest" description="Disordered" evidence="12">
    <location>
        <begin position="1"/>
        <end position="310"/>
    </location>
</feature>
<feature type="transmembrane region" description="Helical" evidence="11">
    <location>
        <begin position="537"/>
        <end position="559"/>
    </location>
</feature>
<feature type="compositionally biased region" description="Polar residues" evidence="12">
    <location>
        <begin position="181"/>
        <end position="190"/>
    </location>
</feature>
<keyword evidence="6" id="KW-0564">Palmitate</keyword>
<keyword evidence="7" id="KW-0449">Lipoprotein</keyword>
<keyword evidence="4 11" id="KW-1133">Transmembrane helix</keyword>
<organism evidence="14 15">
    <name type="scientific">Venturia effusa</name>
    <dbReference type="NCBI Taxonomy" id="50376"/>
    <lineage>
        <taxon>Eukaryota</taxon>
        <taxon>Fungi</taxon>
        <taxon>Dikarya</taxon>
        <taxon>Ascomycota</taxon>
        <taxon>Pezizomycotina</taxon>
        <taxon>Dothideomycetes</taxon>
        <taxon>Pleosporomycetidae</taxon>
        <taxon>Venturiales</taxon>
        <taxon>Venturiaceae</taxon>
        <taxon>Venturia</taxon>
    </lineage>
</organism>
<evidence type="ECO:0000256" key="6">
    <source>
        <dbReference type="ARBA" id="ARBA00023139"/>
    </source>
</evidence>
<dbReference type="InterPro" id="IPR001594">
    <property type="entry name" value="Palmitoyltrfase_DHHC"/>
</dbReference>
<dbReference type="EC" id="2.3.1.225" evidence="11"/>
<feature type="compositionally biased region" description="Low complexity" evidence="12">
    <location>
        <begin position="648"/>
        <end position="657"/>
    </location>
</feature>
<feature type="compositionally biased region" description="Polar residues" evidence="12">
    <location>
        <begin position="126"/>
        <end position="140"/>
    </location>
</feature>
<dbReference type="Pfam" id="PF01529">
    <property type="entry name" value="DHHC"/>
    <property type="match status" value="1"/>
</dbReference>
<comment type="subcellular location">
    <subcellularLocation>
        <location evidence="1">Endomembrane system</location>
        <topology evidence="1">Multi-pass membrane protein</topology>
    </subcellularLocation>
</comment>
<evidence type="ECO:0000256" key="3">
    <source>
        <dbReference type="ARBA" id="ARBA00022692"/>
    </source>
</evidence>
<evidence type="ECO:0000259" key="13">
    <source>
        <dbReference type="Pfam" id="PF01529"/>
    </source>
</evidence>
<dbReference type="GO" id="GO:0006612">
    <property type="term" value="P:protein targeting to membrane"/>
    <property type="evidence" value="ECO:0007669"/>
    <property type="project" value="TreeGrafter"/>
</dbReference>
<feature type="compositionally biased region" description="Polar residues" evidence="12">
    <location>
        <begin position="208"/>
        <end position="233"/>
    </location>
</feature>